<dbReference type="Gene3D" id="3.90.180.10">
    <property type="entry name" value="Medium-chain alcohol dehydrogenases, catalytic domain"/>
    <property type="match status" value="1"/>
</dbReference>
<dbReference type="Pfam" id="PF13602">
    <property type="entry name" value="ADH_zinc_N_2"/>
    <property type="match status" value="1"/>
</dbReference>
<feature type="compositionally biased region" description="Low complexity" evidence="1">
    <location>
        <begin position="27"/>
        <end position="40"/>
    </location>
</feature>
<evidence type="ECO:0000256" key="1">
    <source>
        <dbReference type="SAM" id="MobiDB-lite"/>
    </source>
</evidence>
<accession>A0ABP8XWT7</accession>
<evidence type="ECO:0000259" key="2">
    <source>
        <dbReference type="SMART" id="SM00829"/>
    </source>
</evidence>
<feature type="region of interest" description="Disordered" evidence="1">
    <location>
        <begin position="1"/>
        <end position="40"/>
    </location>
</feature>
<protein>
    <submittedName>
        <fullName evidence="3">NAD(P)-dependent alcohol dehydrogenase</fullName>
    </submittedName>
</protein>
<comment type="caution">
    <text evidence="3">The sequence shown here is derived from an EMBL/GenBank/DDBJ whole genome shotgun (WGS) entry which is preliminary data.</text>
</comment>
<dbReference type="InterPro" id="IPR020843">
    <property type="entry name" value="ER"/>
</dbReference>
<gene>
    <name evidence="3" type="ORF">GCM10025782_11810</name>
</gene>
<dbReference type="EMBL" id="BAABLO010000004">
    <property type="protein sequence ID" value="GAA4716496.1"/>
    <property type="molecule type" value="Genomic_DNA"/>
</dbReference>
<dbReference type="CDD" id="cd08267">
    <property type="entry name" value="MDR1"/>
    <property type="match status" value="1"/>
</dbReference>
<dbReference type="SUPFAM" id="SSF50129">
    <property type="entry name" value="GroES-like"/>
    <property type="match status" value="1"/>
</dbReference>
<dbReference type="Pfam" id="PF08240">
    <property type="entry name" value="ADH_N"/>
    <property type="match status" value="1"/>
</dbReference>
<dbReference type="SMART" id="SM00829">
    <property type="entry name" value="PKS_ER"/>
    <property type="match status" value="1"/>
</dbReference>
<feature type="compositionally biased region" description="Polar residues" evidence="1">
    <location>
        <begin position="1"/>
        <end position="15"/>
    </location>
</feature>
<dbReference type="Proteomes" id="UP001500556">
    <property type="component" value="Unassembled WGS sequence"/>
</dbReference>
<dbReference type="SUPFAM" id="SSF51735">
    <property type="entry name" value="NAD(P)-binding Rossmann-fold domains"/>
    <property type="match status" value="1"/>
</dbReference>
<evidence type="ECO:0000313" key="4">
    <source>
        <dbReference type="Proteomes" id="UP001500556"/>
    </source>
</evidence>
<dbReference type="PANTHER" id="PTHR11695:SF294">
    <property type="entry name" value="RETICULON-4-INTERACTING PROTEIN 1, MITOCHONDRIAL"/>
    <property type="match status" value="1"/>
</dbReference>
<dbReference type="PANTHER" id="PTHR11695">
    <property type="entry name" value="ALCOHOL DEHYDROGENASE RELATED"/>
    <property type="match status" value="1"/>
</dbReference>
<keyword evidence="4" id="KW-1185">Reference proteome</keyword>
<dbReference type="InterPro" id="IPR013154">
    <property type="entry name" value="ADH-like_N"/>
</dbReference>
<dbReference type="InterPro" id="IPR050700">
    <property type="entry name" value="YIM1/Zinc_Alcohol_DH_Fams"/>
</dbReference>
<reference evidence="4" key="1">
    <citation type="journal article" date="2019" name="Int. J. Syst. Evol. Microbiol.">
        <title>The Global Catalogue of Microorganisms (GCM) 10K type strain sequencing project: providing services to taxonomists for standard genome sequencing and annotation.</title>
        <authorList>
            <consortium name="The Broad Institute Genomics Platform"/>
            <consortium name="The Broad Institute Genome Sequencing Center for Infectious Disease"/>
            <person name="Wu L."/>
            <person name="Ma J."/>
        </authorList>
    </citation>
    <scope>NUCLEOTIDE SEQUENCE [LARGE SCALE GENOMIC DNA]</scope>
    <source>
        <strain evidence="4">JCM 18961</strain>
    </source>
</reference>
<feature type="domain" description="Enoyl reductase (ER)" evidence="2">
    <location>
        <begin position="52"/>
        <end position="367"/>
    </location>
</feature>
<dbReference type="Gene3D" id="3.40.50.720">
    <property type="entry name" value="NAD(P)-binding Rossmann-like Domain"/>
    <property type="match status" value="1"/>
</dbReference>
<dbReference type="InterPro" id="IPR011032">
    <property type="entry name" value="GroES-like_sf"/>
</dbReference>
<sequence>MTMNLPPTQGASSTAADPAPQPDDNSAAPRGAMRTTRATPTTMQAMAQNAYGPPNVMRMVTTATPQPGTTQVLVRVHASSVNARDWHIMRGEPRLARLLDRTVFGRHAPRVRIRGTDFAGTIVAVGEHVTGWQPGDLVFGQADAAWAEYTVASQNAIARVPASVTPHEAAALPLAGTTALTCLDAARVRPGDRILINGASGGVGTFAIQLAHARGMHVTAVCSARNAAQAQALGADTVIDYATTDFCATGDRYDAVLDLVGNRSLRQLRRLVHSTGTLVLSGGGVPGTGRLVGPLALLVRAQVLSRTPGPRVVIPQALPTTSQLGELAMLSATRAVTPVVQRVFDLAEAADAVRLVESDHARGRVVVTITAEDATSHLGRTGRCGAAARGWLPPSRRRPRC</sequence>
<evidence type="ECO:0000313" key="3">
    <source>
        <dbReference type="EMBL" id="GAA4716496.1"/>
    </source>
</evidence>
<proteinExistence type="predicted"/>
<organism evidence="3 4">
    <name type="scientific">Pedococcus ginsenosidimutans</name>
    <dbReference type="NCBI Taxonomy" id="490570"/>
    <lineage>
        <taxon>Bacteria</taxon>
        <taxon>Bacillati</taxon>
        <taxon>Actinomycetota</taxon>
        <taxon>Actinomycetes</taxon>
        <taxon>Micrococcales</taxon>
        <taxon>Intrasporangiaceae</taxon>
        <taxon>Pedococcus</taxon>
    </lineage>
</organism>
<name>A0ABP8XWT7_9MICO</name>
<dbReference type="InterPro" id="IPR036291">
    <property type="entry name" value="NAD(P)-bd_dom_sf"/>
</dbReference>